<evidence type="ECO:0000313" key="2">
    <source>
        <dbReference type="EMBL" id="MBB3142209.1"/>
    </source>
</evidence>
<keyword evidence="3" id="KW-1185">Reference proteome</keyword>
<proteinExistence type="predicted"/>
<dbReference type="AlphaFoldDB" id="A0A7W5C0M6"/>
<dbReference type="EMBL" id="JACHXM010000018">
    <property type="protein sequence ID" value="MBB3142209.1"/>
    <property type="molecule type" value="Genomic_DNA"/>
</dbReference>
<accession>A0A7W5C0M6</accession>
<evidence type="ECO:0000313" key="3">
    <source>
        <dbReference type="Proteomes" id="UP000525987"/>
    </source>
</evidence>
<gene>
    <name evidence="2" type="ORF">FHR96_003096</name>
</gene>
<dbReference type="Proteomes" id="UP000525987">
    <property type="component" value="Unassembled WGS sequence"/>
</dbReference>
<keyword evidence="1" id="KW-0472">Membrane</keyword>
<organism evidence="2 3">
    <name type="scientific">Halomonas organivorans</name>
    <dbReference type="NCBI Taxonomy" id="257772"/>
    <lineage>
        <taxon>Bacteria</taxon>
        <taxon>Pseudomonadati</taxon>
        <taxon>Pseudomonadota</taxon>
        <taxon>Gammaproteobacteria</taxon>
        <taxon>Oceanospirillales</taxon>
        <taxon>Halomonadaceae</taxon>
        <taxon>Halomonas</taxon>
    </lineage>
</organism>
<name>A0A7W5C0M6_9GAMM</name>
<keyword evidence="1" id="KW-0812">Transmembrane</keyword>
<dbReference type="RefSeq" id="WP_183388571.1">
    <property type="nucleotide sequence ID" value="NZ_JACHXM010000018.1"/>
</dbReference>
<evidence type="ECO:0000256" key="1">
    <source>
        <dbReference type="SAM" id="Phobius"/>
    </source>
</evidence>
<feature type="transmembrane region" description="Helical" evidence="1">
    <location>
        <begin position="56"/>
        <end position="76"/>
    </location>
</feature>
<protein>
    <submittedName>
        <fullName evidence="2">Uncharacterized protein</fullName>
    </submittedName>
</protein>
<keyword evidence="1" id="KW-1133">Transmembrane helix</keyword>
<sequence length="95" mass="10031">MPIDTGRWIAYGGGPTVTATSLVSKAHASAVSITPEPSGVVSVLQYPLFQTGGVQLVAADLISVGGIALVACRLTFDVWKYLDQRRRARGRDDAS</sequence>
<comment type="caution">
    <text evidence="2">The sequence shown here is derived from an EMBL/GenBank/DDBJ whole genome shotgun (WGS) entry which is preliminary data.</text>
</comment>
<reference evidence="2 3" key="1">
    <citation type="submission" date="2020-08" db="EMBL/GenBank/DDBJ databases">
        <title>Genomic Encyclopedia of Type Strains, Phase III (KMG-III): the genomes of soil and plant-associated and newly described type strains.</title>
        <authorList>
            <person name="Whitman W."/>
        </authorList>
    </citation>
    <scope>NUCLEOTIDE SEQUENCE [LARGE SCALE GENOMIC DNA]</scope>
    <source>
        <strain evidence="2 3">CECT 5995</strain>
    </source>
</reference>